<dbReference type="InterPro" id="IPR002201">
    <property type="entry name" value="Glyco_trans_9"/>
</dbReference>
<proteinExistence type="predicted"/>
<evidence type="ECO:0000256" key="1">
    <source>
        <dbReference type="ARBA" id="ARBA00022676"/>
    </source>
</evidence>
<dbReference type="EMBL" id="CP036287">
    <property type="protein sequence ID" value="QDU69578.1"/>
    <property type="molecule type" value="Genomic_DNA"/>
</dbReference>
<dbReference type="Gene3D" id="3.40.50.2000">
    <property type="entry name" value="Glycogen Phosphorylase B"/>
    <property type="match status" value="2"/>
</dbReference>
<keyword evidence="1" id="KW-0328">Glycosyltransferase</keyword>
<dbReference type="GO" id="GO:0009244">
    <property type="term" value="P:lipopolysaccharide core region biosynthetic process"/>
    <property type="evidence" value="ECO:0007669"/>
    <property type="project" value="TreeGrafter"/>
</dbReference>
<sequence length="329" mass="35045">MTAGDSIPARVLIVRLGALGDVTGALACAGALRRARPDLHVGWAVHDLALPLVEGHPWVDRVHLWKRGGGIAGLLSFVGELRAERYDVVLDLQRILKSALVARLCGASRTVGYDRARAKELSWLLHSEHIAPGDRRAPMILQALEFAAHLGATDLTPMRELPREPEAEAWAQALVAELGAAPIAVNVGASKPPNRWVPERFAQLARTLAEHGHSIVLTGGPEDRDWAAAACGAADGARIRDLVGRTSIPQLVSLYRRLSLYVGCDTGPMHVAAACDVRCVALFGPADPQRTGPFGPGHVIVRAPERGGSRPMNGIEVDAVLTAVRSAQS</sequence>
<dbReference type="KEGG" id="pbap:Pla133_46980"/>
<protein>
    <submittedName>
        <fullName evidence="3">MurG-like transferase</fullName>
        <ecNumber evidence="3">2.-.-.-</ecNumber>
    </submittedName>
</protein>
<dbReference type="Pfam" id="PF01075">
    <property type="entry name" value="Glyco_transf_9"/>
    <property type="match status" value="1"/>
</dbReference>
<evidence type="ECO:0000256" key="2">
    <source>
        <dbReference type="ARBA" id="ARBA00022679"/>
    </source>
</evidence>
<organism evidence="3 4">
    <name type="scientific">Engelhardtia mirabilis</name>
    <dbReference type="NCBI Taxonomy" id="2528011"/>
    <lineage>
        <taxon>Bacteria</taxon>
        <taxon>Pseudomonadati</taxon>
        <taxon>Planctomycetota</taxon>
        <taxon>Planctomycetia</taxon>
        <taxon>Planctomycetia incertae sedis</taxon>
        <taxon>Engelhardtia</taxon>
    </lineage>
</organism>
<keyword evidence="4" id="KW-1185">Reference proteome</keyword>
<evidence type="ECO:0000313" key="3">
    <source>
        <dbReference type="EMBL" id="QDU69578.1"/>
    </source>
</evidence>
<reference evidence="3 4" key="1">
    <citation type="submission" date="2019-02" db="EMBL/GenBank/DDBJ databases">
        <title>Deep-cultivation of Planctomycetes and their phenomic and genomic characterization uncovers novel biology.</title>
        <authorList>
            <person name="Wiegand S."/>
            <person name="Jogler M."/>
            <person name="Boedeker C."/>
            <person name="Pinto D."/>
            <person name="Vollmers J."/>
            <person name="Rivas-Marin E."/>
            <person name="Kohn T."/>
            <person name="Peeters S.H."/>
            <person name="Heuer A."/>
            <person name="Rast P."/>
            <person name="Oberbeckmann S."/>
            <person name="Bunk B."/>
            <person name="Jeske O."/>
            <person name="Meyerdierks A."/>
            <person name="Storesund J.E."/>
            <person name="Kallscheuer N."/>
            <person name="Luecker S."/>
            <person name="Lage O.M."/>
            <person name="Pohl T."/>
            <person name="Merkel B.J."/>
            <person name="Hornburger P."/>
            <person name="Mueller R.-W."/>
            <person name="Bruemmer F."/>
            <person name="Labrenz M."/>
            <person name="Spormann A.M."/>
            <person name="Op den Camp H."/>
            <person name="Overmann J."/>
            <person name="Amann R."/>
            <person name="Jetten M.S.M."/>
            <person name="Mascher T."/>
            <person name="Medema M.H."/>
            <person name="Devos D.P."/>
            <person name="Kaster A.-K."/>
            <person name="Ovreas L."/>
            <person name="Rohde M."/>
            <person name="Galperin M.Y."/>
            <person name="Jogler C."/>
        </authorList>
    </citation>
    <scope>NUCLEOTIDE SEQUENCE [LARGE SCALE GENOMIC DNA]</scope>
    <source>
        <strain evidence="3 4">Pla133</strain>
    </source>
</reference>
<accession>A0A518BRH8</accession>
<dbReference type="GO" id="GO:0005829">
    <property type="term" value="C:cytosol"/>
    <property type="evidence" value="ECO:0007669"/>
    <property type="project" value="TreeGrafter"/>
</dbReference>
<evidence type="ECO:0000313" key="4">
    <source>
        <dbReference type="Proteomes" id="UP000316921"/>
    </source>
</evidence>
<keyword evidence="2 3" id="KW-0808">Transferase</keyword>
<dbReference type="PANTHER" id="PTHR30160">
    <property type="entry name" value="TETRAACYLDISACCHARIDE 4'-KINASE-RELATED"/>
    <property type="match status" value="1"/>
</dbReference>
<dbReference type="SUPFAM" id="SSF53756">
    <property type="entry name" value="UDP-Glycosyltransferase/glycogen phosphorylase"/>
    <property type="match status" value="1"/>
</dbReference>
<dbReference type="EC" id="2.-.-.-" evidence="3"/>
<dbReference type="CDD" id="cd03789">
    <property type="entry name" value="GT9_LPS_heptosyltransferase"/>
    <property type="match status" value="1"/>
</dbReference>
<dbReference type="AlphaFoldDB" id="A0A518BRH8"/>
<gene>
    <name evidence="3" type="ORF">Pla133_46980</name>
</gene>
<dbReference type="GO" id="GO:0008713">
    <property type="term" value="F:ADP-heptose-lipopolysaccharide heptosyltransferase activity"/>
    <property type="evidence" value="ECO:0007669"/>
    <property type="project" value="TreeGrafter"/>
</dbReference>
<dbReference type="InterPro" id="IPR051199">
    <property type="entry name" value="LPS_LOS_Heptosyltrfase"/>
</dbReference>
<name>A0A518BRH8_9BACT</name>
<dbReference type="Proteomes" id="UP000316921">
    <property type="component" value="Chromosome"/>
</dbReference>